<feature type="domain" description="Protein NO VEIN C-terminal" evidence="1">
    <location>
        <begin position="161"/>
        <end position="257"/>
    </location>
</feature>
<dbReference type="AlphaFoldDB" id="A0A7T4WC28"/>
<gene>
    <name evidence="2" type="ORF">H2515_10440</name>
</gene>
<accession>A0A7T4WC28</accession>
<dbReference type="InterPro" id="IPR024975">
    <property type="entry name" value="NOV_C"/>
</dbReference>
<dbReference type="RefSeq" id="WP_083091501.1">
    <property type="nucleotide sequence ID" value="NZ_CP059488.1"/>
</dbReference>
<proteinExistence type="predicted"/>
<dbReference type="Proteomes" id="UP000595420">
    <property type="component" value="Chromosome"/>
</dbReference>
<dbReference type="Pfam" id="PF13020">
    <property type="entry name" value="NOV_C"/>
    <property type="match status" value="1"/>
</dbReference>
<evidence type="ECO:0000313" key="3">
    <source>
        <dbReference type="Proteomes" id="UP000595420"/>
    </source>
</evidence>
<evidence type="ECO:0000259" key="1">
    <source>
        <dbReference type="Pfam" id="PF13020"/>
    </source>
</evidence>
<protein>
    <submittedName>
        <fullName evidence="2">DUF3883 domain-containing protein</fullName>
    </submittedName>
</protein>
<organism evidence="2 3">
    <name type="scientific">Acidithiobacillus ferrivorans</name>
    <dbReference type="NCBI Taxonomy" id="160808"/>
    <lineage>
        <taxon>Bacteria</taxon>
        <taxon>Pseudomonadati</taxon>
        <taxon>Pseudomonadota</taxon>
        <taxon>Acidithiobacillia</taxon>
        <taxon>Acidithiobacillales</taxon>
        <taxon>Acidithiobacillaceae</taxon>
        <taxon>Acidithiobacillus</taxon>
    </lineage>
</organism>
<sequence length="279" mass="31901">MVWNRQEVEATVADYFHMLMLELSGQSYNKSAHRKLLLQRLNGRTGAAVERKHQNISAILIEYGVPYISGYKPLGNYQALLRDVVEERLKADSLFERAVDAACSVPAVSPLLSDYSNLLVDPPKFNHVVREPEATETYRAVPQKRDYLAREARNASLGLAGEEFALNYEHYRLYSLGKKDLADRVEHVSKTRGDGSGYDILSFDVAGRERFIEVKTTTFGKETPFFISRGELSFAKEYEDGFHIYRLFDFRREPKLFDLPGSPEKHCNLNPVTYICQFA</sequence>
<evidence type="ECO:0000313" key="2">
    <source>
        <dbReference type="EMBL" id="QQD71851.1"/>
    </source>
</evidence>
<reference evidence="2 3" key="1">
    <citation type="submission" date="2020-07" db="EMBL/GenBank/DDBJ databases">
        <title>Complete genome sequence analysis of Acidithiobacillus ferrivorans XJFY6S-08 reveals extreme environmental adaptation to alpine acid mine drainage.</title>
        <authorList>
            <person name="Yan L."/>
            <person name="Ni Y."/>
        </authorList>
    </citation>
    <scope>NUCLEOTIDE SEQUENCE [LARGE SCALE GENOMIC DNA]</scope>
    <source>
        <strain evidence="2 3">XJFY6S-08</strain>
    </source>
</reference>
<dbReference type="EMBL" id="CP059488">
    <property type="protein sequence ID" value="QQD71851.1"/>
    <property type="molecule type" value="Genomic_DNA"/>
</dbReference>
<name>A0A7T4WC28_9PROT</name>